<dbReference type="Pfam" id="PF07690">
    <property type="entry name" value="MFS_1"/>
    <property type="match status" value="1"/>
</dbReference>
<dbReference type="Proteomes" id="UP000054321">
    <property type="component" value="Unassembled WGS sequence"/>
</dbReference>
<evidence type="ECO:0000256" key="2">
    <source>
        <dbReference type="ARBA" id="ARBA00022692"/>
    </source>
</evidence>
<dbReference type="SUPFAM" id="SSF103473">
    <property type="entry name" value="MFS general substrate transporter"/>
    <property type="match status" value="1"/>
</dbReference>
<organism evidence="7 8">
    <name type="scientific">Oidiodendron maius (strain Zn)</name>
    <dbReference type="NCBI Taxonomy" id="913774"/>
    <lineage>
        <taxon>Eukaryota</taxon>
        <taxon>Fungi</taxon>
        <taxon>Dikarya</taxon>
        <taxon>Ascomycota</taxon>
        <taxon>Pezizomycotina</taxon>
        <taxon>Leotiomycetes</taxon>
        <taxon>Leotiomycetes incertae sedis</taxon>
        <taxon>Myxotrichaceae</taxon>
        <taxon>Oidiodendron</taxon>
    </lineage>
</organism>
<feature type="transmembrane region" description="Helical" evidence="5">
    <location>
        <begin position="142"/>
        <end position="161"/>
    </location>
</feature>
<dbReference type="PROSITE" id="PS50850">
    <property type="entry name" value="MFS"/>
    <property type="match status" value="1"/>
</dbReference>
<dbReference type="GO" id="GO:0005886">
    <property type="term" value="C:plasma membrane"/>
    <property type="evidence" value="ECO:0007669"/>
    <property type="project" value="TreeGrafter"/>
</dbReference>
<comment type="subcellular location">
    <subcellularLocation>
        <location evidence="1">Membrane</location>
        <topology evidence="1">Multi-pass membrane protein</topology>
    </subcellularLocation>
</comment>
<keyword evidence="2 5" id="KW-0812">Transmembrane</keyword>
<feature type="domain" description="Major facilitator superfamily (MFS) profile" evidence="6">
    <location>
        <begin position="1"/>
        <end position="479"/>
    </location>
</feature>
<dbReference type="OrthoDB" id="440553at2759"/>
<dbReference type="InterPro" id="IPR036259">
    <property type="entry name" value="MFS_trans_sf"/>
</dbReference>
<keyword evidence="8" id="KW-1185">Reference proteome</keyword>
<evidence type="ECO:0000313" key="8">
    <source>
        <dbReference type="Proteomes" id="UP000054321"/>
    </source>
</evidence>
<protein>
    <recommendedName>
        <fullName evidence="6">Major facilitator superfamily (MFS) profile domain-containing protein</fullName>
    </recommendedName>
</protein>
<evidence type="ECO:0000256" key="1">
    <source>
        <dbReference type="ARBA" id="ARBA00004141"/>
    </source>
</evidence>
<dbReference type="InterPro" id="IPR020846">
    <property type="entry name" value="MFS_dom"/>
</dbReference>
<feature type="transmembrane region" description="Helical" evidence="5">
    <location>
        <begin position="20"/>
        <end position="42"/>
    </location>
</feature>
<dbReference type="Gene3D" id="1.20.1250.20">
    <property type="entry name" value="MFS general substrate transporter like domains"/>
    <property type="match status" value="1"/>
</dbReference>
<dbReference type="EMBL" id="KN832870">
    <property type="protein sequence ID" value="KIN08829.1"/>
    <property type="molecule type" value="Genomic_DNA"/>
</dbReference>
<evidence type="ECO:0000313" key="7">
    <source>
        <dbReference type="EMBL" id="KIN08829.1"/>
    </source>
</evidence>
<sequence length="503" mass="54869">MLDSTIVATALYTIGADFHSLTSITWVALAYTLSYLGCVVIFARMGDIIGRRNAYMSAFIIFFAFSIGCGFSQSRNALIACRALQGVGGSGLYSLTLVIFPEITPQHLTKWLGSIVGAVLAVSGVLGPVLGGVITHYATWRWIFWINPFIGILPLIMFWFAWPKADQVRHAERQSIRQLDIVSCVLLIAASVLVVFSFQESGINPDSWRTAGFLAPLIVGCFCWLVLFAWEWSVDRFWPNVLSMMPLRLLKRRVYVAAALSTLLTGFPYFVIVYSLPLRFQVVNEMTPLAAGLGILPMVGSAAVGSMVAGMLTGQKNRIFPVLVVASCLMVIGTACLSTLSDGIDVEAKTYGFQVFMGLGFGLTVATSSILATVECELRDHAVAQGLVAQVRILGGSIGIAASTAISGRIEYDQLIGIVTGSQLASLQYSAKTLSPSQLYAVRKAYSDAFNEDMRVCAILAGVCVLLTLGTFQRNPPDIQARRKQQRVEEQKRLRDVQEEIKR</sequence>
<gene>
    <name evidence="7" type="ORF">OIDMADRAFT_153423</name>
</gene>
<dbReference type="HOGENOM" id="CLU_000960_22_2_1"/>
<accession>A0A0C3DBV5</accession>
<keyword evidence="3 5" id="KW-1133">Transmembrane helix</keyword>
<dbReference type="InterPro" id="IPR011701">
    <property type="entry name" value="MFS"/>
</dbReference>
<feature type="transmembrane region" description="Helical" evidence="5">
    <location>
        <begin position="211"/>
        <end position="233"/>
    </location>
</feature>
<feature type="transmembrane region" description="Helical" evidence="5">
    <location>
        <begin position="352"/>
        <end position="374"/>
    </location>
</feature>
<evidence type="ECO:0000256" key="4">
    <source>
        <dbReference type="ARBA" id="ARBA00023136"/>
    </source>
</evidence>
<name>A0A0C3DBV5_OIDMZ</name>
<dbReference type="PANTHER" id="PTHR23501:SF43">
    <property type="entry name" value="MULTIDRUG TRANSPORTER, PUTATIVE (AFU_ORTHOLOGUE AFUA_6G03040)-RELATED"/>
    <property type="match status" value="1"/>
</dbReference>
<dbReference type="InParanoid" id="A0A0C3DBV5"/>
<feature type="transmembrane region" description="Helical" evidence="5">
    <location>
        <begin position="54"/>
        <end position="71"/>
    </location>
</feature>
<dbReference type="Gene3D" id="1.20.1720.10">
    <property type="entry name" value="Multidrug resistance protein D"/>
    <property type="match status" value="1"/>
</dbReference>
<dbReference type="GO" id="GO:0022857">
    <property type="term" value="F:transmembrane transporter activity"/>
    <property type="evidence" value="ECO:0007669"/>
    <property type="project" value="InterPro"/>
</dbReference>
<feature type="transmembrane region" description="Helical" evidence="5">
    <location>
        <begin position="111"/>
        <end position="130"/>
    </location>
</feature>
<evidence type="ECO:0000259" key="6">
    <source>
        <dbReference type="PROSITE" id="PS50850"/>
    </source>
</evidence>
<evidence type="ECO:0000256" key="5">
    <source>
        <dbReference type="SAM" id="Phobius"/>
    </source>
</evidence>
<proteinExistence type="predicted"/>
<feature type="transmembrane region" description="Helical" evidence="5">
    <location>
        <begin position="77"/>
        <end position="99"/>
    </location>
</feature>
<reference evidence="8" key="2">
    <citation type="submission" date="2015-01" db="EMBL/GenBank/DDBJ databases">
        <title>Evolutionary Origins and Diversification of the Mycorrhizal Mutualists.</title>
        <authorList>
            <consortium name="DOE Joint Genome Institute"/>
            <consortium name="Mycorrhizal Genomics Consortium"/>
            <person name="Kohler A."/>
            <person name="Kuo A."/>
            <person name="Nagy L.G."/>
            <person name="Floudas D."/>
            <person name="Copeland A."/>
            <person name="Barry K.W."/>
            <person name="Cichocki N."/>
            <person name="Veneault-Fourrey C."/>
            <person name="LaButti K."/>
            <person name="Lindquist E.A."/>
            <person name="Lipzen A."/>
            <person name="Lundell T."/>
            <person name="Morin E."/>
            <person name="Murat C."/>
            <person name="Riley R."/>
            <person name="Ohm R."/>
            <person name="Sun H."/>
            <person name="Tunlid A."/>
            <person name="Henrissat B."/>
            <person name="Grigoriev I.V."/>
            <person name="Hibbett D.S."/>
            <person name="Martin F."/>
        </authorList>
    </citation>
    <scope>NUCLEOTIDE SEQUENCE [LARGE SCALE GENOMIC DNA]</scope>
    <source>
        <strain evidence="8">Zn</strain>
    </source>
</reference>
<feature type="transmembrane region" description="Helical" evidence="5">
    <location>
        <begin position="181"/>
        <end position="199"/>
    </location>
</feature>
<keyword evidence="4 5" id="KW-0472">Membrane</keyword>
<reference evidence="7 8" key="1">
    <citation type="submission" date="2014-04" db="EMBL/GenBank/DDBJ databases">
        <authorList>
            <consortium name="DOE Joint Genome Institute"/>
            <person name="Kuo A."/>
            <person name="Martino E."/>
            <person name="Perotto S."/>
            <person name="Kohler A."/>
            <person name="Nagy L.G."/>
            <person name="Floudas D."/>
            <person name="Copeland A."/>
            <person name="Barry K.W."/>
            <person name="Cichocki N."/>
            <person name="Veneault-Fourrey C."/>
            <person name="LaButti K."/>
            <person name="Lindquist E.A."/>
            <person name="Lipzen A."/>
            <person name="Lundell T."/>
            <person name="Morin E."/>
            <person name="Murat C."/>
            <person name="Sun H."/>
            <person name="Tunlid A."/>
            <person name="Henrissat B."/>
            <person name="Grigoriev I.V."/>
            <person name="Hibbett D.S."/>
            <person name="Martin F."/>
            <person name="Nordberg H.P."/>
            <person name="Cantor M.N."/>
            <person name="Hua S.X."/>
        </authorList>
    </citation>
    <scope>NUCLEOTIDE SEQUENCE [LARGE SCALE GENOMIC DNA]</scope>
    <source>
        <strain evidence="7 8">Zn</strain>
    </source>
</reference>
<feature type="transmembrane region" description="Helical" evidence="5">
    <location>
        <begin position="254"/>
        <end position="277"/>
    </location>
</feature>
<dbReference type="AlphaFoldDB" id="A0A0C3DBV5"/>
<feature type="transmembrane region" description="Helical" evidence="5">
    <location>
        <begin position="289"/>
        <end position="312"/>
    </location>
</feature>
<feature type="transmembrane region" description="Helical" evidence="5">
    <location>
        <begin position="319"/>
        <end position="340"/>
    </location>
</feature>
<evidence type="ECO:0000256" key="3">
    <source>
        <dbReference type="ARBA" id="ARBA00022989"/>
    </source>
</evidence>
<dbReference type="PANTHER" id="PTHR23501">
    <property type="entry name" value="MAJOR FACILITATOR SUPERFAMILY"/>
    <property type="match status" value="1"/>
</dbReference>